<name>A0A8B6X894_9BURK</name>
<dbReference type="GO" id="GO:0043093">
    <property type="term" value="P:FtsZ-dependent cytokinesis"/>
    <property type="evidence" value="ECO:0007669"/>
    <property type="project" value="UniProtKB-UniRule"/>
</dbReference>
<reference evidence="12" key="1">
    <citation type="submission" date="2025-08" db="UniProtKB">
        <authorList>
            <consortium name="RefSeq"/>
        </authorList>
    </citation>
    <scope>IDENTIFICATION</scope>
</reference>
<dbReference type="PANTHER" id="PTHR35851:SF1">
    <property type="entry name" value="CELL DIVISION PROTEIN FTSQ"/>
    <property type="match status" value="1"/>
</dbReference>
<keyword evidence="2 9" id="KW-1003">Cell membrane</keyword>
<comment type="similarity">
    <text evidence="9">Belongs to the FtsQ/DivIB family. FtsQ subfamily.</text>
</comment>
<feature type="transmembrane region" description="Helical" evidence="9">
    <location>
        <begin position="7"/>
        <end position="32"/>
    </location>
</feature>
<protein>
    <recommendedName>
        <fullName evidence="9">Cell division protein FtsQ</fullName>
    </recommendedName>
</protein>
<dbReference type="GO" id="GO:0090529">
    <property type="term" value="P:cell septum assembly"/>
    <property type="evidence" value="ECO:0007669"/>
    <property type="project" value="InterPro"/>
</dbReference>
<evidence type="ECO:0000256" key="6">
    <source>
        <dbReference type="ARBA" id="ARBA00022989"/>
    </source>
</evidence>
<evidence type="ECO:0000256" key="3">
    <source>
        <dbReference type="ARBA" id="ARBA00022519"/>
    </source>
</evidence>
<evidence type="ECO:0000256" key="4">
    <source>
        <dbReference type="ARBA" id="ARBA00022618"/>
    </source>
</evidence>
<dbReference type="PROSITE" id="PS51779">
    <property type="entry name" value="POTRA"/>
    <property type="match status" value="1"/>
</dbReference>
<dbReference type="OrthoDB" id="9790370at2"/>
<dbReference type="AlphaFoldDB" id="A0A8B6X894"/>
<evidence type="ECO:0000256" key="2">
    <source>
        <dbReference type="ARBA" id="ARBA00022475"/>
    </source>
</evidence>
<proteinExistence type="inferred from homology"/>
<evidence type="ECO:0000256" key="7">
    <source>
        <dbReference type="ARBA" id="ARBA00023136"/>
    </source>
</evidence>
<gene>
    <name evidence="9" type="primary">ftsQ</name>
</gene>
<evidence type="ECO:0000256" key="1">
    <source>
        <dbReference type="ARBA" id="ARBA00004370"/>
    </source>
</evidence>
<evidence type="ECO:0000313" key="12">
    <source>
        <dbReference type="RefSeq" id="WP_034410496.1"/>
    </source>
</evidence>
<keyword evidence="3 9" id="KW-0997">Cell inner membrane</keyword>
<dbReference type="Pfam" id="PF08478">
    <property type="entry name" value="POTRA_1"/>
    <property type="match status" value="1"/>
</dbReference>
<dbReference type="InterPro" id="IPR005548">
    <property type="entry name" value="Cell_div_FtsQ/DivIB_C"/>
</dbReference>
<dbReference type="GO" id="GO:0032153">
    <property type="term" value="C:cell division site"/>
    <property type="evidence" value="ECO:0007669"/>
    <property type="project" value="UniProtKB-UniRule"/>
</dbReference>
<dbReference type="InterPro" id="IPR026579">
    <property type="entry name" value="FtsQ"/>
</dbReference>
<keyword evidence="7 9" id="KW-0472">Membrane</keyword>
<dbReference type="HAMAP" id="MF_00911">
    <property type="entry name" value="FtsQ_subfam"/>
    <property type="match status" value="1"/>
</dbReference>
<feature type="domain" description="POTRA" evidence="10">
    <location>
        <begin position="37"/>
        <end position="110"/>
    </location>
</feature>
<dbReference type="Gene3D" id="3.10.20.310">
    <property type="entry name" value="membrane protein fhac"/>
    <property type="match status" value="1"/>
</dbReference>
<dbReference type="RefSeq" id="WP_034410496.1">
    <property type="nucleotide sequence ID" value="NZ_AXWS01000007.1"/>
</dbReference>
<sequence>MWNDVRALNYATGACLVLVALLCLGTLVLWVVRHNSFDLRGIVVRPSGREPLRHVDPALVRALALPQIKGNFFTIDLASAREAFESVPWVRRATVSRQWPAQLVVELEEHKPIGVWGDGRGVDENGQLFVVNEGELEQYEDLPVLDGPEGSERQVVSRLGEARVWFERLGMEVQAIRLSARYAWTIELLPDGAPEGSKPMVLDLGREDADQILQKRVARFVAAFARVRAYWGALPERVDLRYSNGFALKVPGLKFNDTNTKAVGATR</sequence>
<dbReference type="Gene3D" id="3.40.50.11690">
    <property type="entry name" value="Cell division protein FtsQ/DivIB"/>
    <property type="match status" value="1"/>
</dbReference>
<dbReference type="Proteomes" id="UP000675920">
    <property type="component" value="Unplaced"/>
</dbReference>
<evidence type="ECO:0000256" key="5">
    <source>
        <dbReference type="ARBA" id="ARBA00022692"/>
    </source>
</evidence>
<dbReference type="Pfam" id="PF03799">
    <property type="entry name" value="FtsQ_DivIB_C"/>
    <property type="match status" value="1"/>
</dbReference>
<dbReference type="GO" id="GO:0005886">
    <property type="term" value="C:plasma membrane"/>
    <property type="evidence" value="ECO:0007669"/>
    <property type="project" value="UniProtKB-SubCell"/>
</dbReference>
<dbReference type="InterPro" id="IPR034746">
    <property type="entry name" value="POTRA"/>
</dbReference>
<evidence type="ECO:0000313" key="11">
    <source>
        <dbReference type="Proteomes" id="UP000675920"/>
    </source>
</evidence>
<keyword evidence="6 9" id="KW-1133">Transmembrane helix</keyword>
<comment type="subcellular location">
    <subcellularLocation>
        <location evidence="9">Cell inner membrane</location>
        <topology evidence="9">Single-pass type II membrane protein</topology>
    </subcellularLocation>
    <subcellularLocation>
        <location evidence="1">Membrane</location>
    </subcellularLocation>
    <text evidence="9">Localizes to the division septum.</text>
</comment>
<keyword evidence="5 9" id="KW-0812">Transmembrane</keyword>
<evidence type="ECO:0000256" key="8">
    <source>
        <dbReference type="ARBA" id="ARBA00023306"/>
    </source>
</evidence>
<evidence type="ECO:0000259" key="10">
    <source>
        <dbReference type="PROSITE" id="PS51779"/>
    </source>
</evidence>
<comment type="subunit">
    <text evidence="9">Part of a complex composed of FtsB, FtsL and FtsQ.</text>
</comment>
<accession>A0A8B6X894</accession>
<dbReference type="InterPro" id="IPR013685">
    <property type="entry name" value="POTRA_FtsQ_type"/>
</dbReference>
<keyword evidence="11" id="KW-1185">Reference proteome</keyword>
<evidence type="ECO:0000256" key="9">
    <source>
        <dbReference type="HAMAP-Rule" id="MF_00911"/>
    </source>
</evidence>
<dbReference type="InterPro" id="IPR045335">
    <property type="entry name" value="FtsQ_C_sf"/>
</dbReference>
<keyword evidence="8 9" id="KW-0131">Cell cycle</keyword>
<keyword evidence="4 9" id="KW-0132">Cell division</keyword>
<organism evidence="11 12">
    <name type="scientific">Derxia gummosa DSM 723</name>
    <dbReference type="NCBI Taxonomy" id="1121388"/>
    <lineage>
        <taxon>Bacteria</taxon>
        <taxon>Pseudomonadati</taxon>
        <taxon>Pseudomonadota</taxon>
        <taxon>Betaproteobacteria</taxon>
        <taxon>Burkholderiales</taxon>
        <taxon>Alcaligenaceae</taxon>
        <taxon>Derxia</taxon>
    </lineage>
</organism>
<dbReference type="PANTHER" id="PTHR35851">
    <property type="entry name" value="CELL DIVISION PROTEIN FTSQ"/>
    <property type="match status" value="1"/>
</dbReference>
<comment type="function">
    <text evidence="9">Essential cell division protein. May link together the upstream cell division proteins, which are predominantly cytoplasmic, with the downstream cell division proteins, which are predominantly periplasmic. May control correct divisome assembly.</text>
</comment>